<evidence type="ECO:0000313" key="4">
    <source>
        <dbReference type="EMBL" id="SPD85853.1"/>
    </source>
</evidence>
<dbReference type="InterPro" id="IPR013974">
    <property type="entry name" value="SAF"/>
</dbReference>
<gene>
    <name evidence="4" type="ORF">MPLG2_0817</name>
</gene>
<organism evidence="4 5">
    <name type="scientific">Micropruina glycogenica</name>
    <dbReference type="NCBI Taxonomy" id="75385"/>
    <lineage>
        <taxon>Bacteria</taxon>
        <taxon>Bacillati</taxon>
        <taxon>Actinomycetota</taxon>
        <taxon>Actinomycetes</taxon>
        <taxon>Propionibacteriales</taxon>
        <taxon>Nocardioidaceae</taxon>
        <taxon>Micropruina</taxon>
    </lineage>
</organism>
<dbReference type="RefSeq" id="WP_158680848.1">
    <property type="nucleotide sequence ID" value="NZ_BAAAGO010000041.1"/>
</dbReference>
<keyword evidence="2" id="KW-0812">Transmembrane</keyword>
<feature type="transmembrane region" description="Helical" evidence="2">
    <location>
        <begin position="42"/>
        <end position="62"/>
    </location>
</feature>
<keyword evidence="5" id="KW-1185">Reference proteome</keyword>
<dbReference type="OrthoDB" id="3638307at2"/>
<feature type="domain" description="SAF" evidence="3">
    <location>
        <begin position="69"/>
        <end position="132"/>
    </location>
</feature>
<evidence type="ECO:0000256" key="2">
    <source>
        <dbReference type="SAM" id="Phobius"/>
    </source>
</evidence>
<dbReference type="SMART" id="SM00858">
    <property type="entry name" value="SAF"/>
    <property type="match status" value="1"/>
</dbReference>
<dbReference type="Proteomes" id="UP000238164">
    <property type="component" value="Chromosome 1"/>
</dbReference>
<dbReference type="KEGG" id="mgg:MPLG2_0817"/>
<evidence type="ECO:0000256" key="1">
    <source>
        <dbReference type="SAM" id="MobiDB-lite"/>
    </source>
</evidence>
<name>A0A2N9JDK3_9ACTN</name>
<dbReference type="EMBL" id="LT985188">
    <property type="protein sequence ID" value="SPD85853.1"/>
    <property type="molecule type" value="Genomic_DNA"/>
</dbReference>
<protein>
    <submittedName>
        <fullName evidence="4">Chaperone for flagella basal body P-ring formation</fullName>
    </submittedName>
</protein>
<accession>A0A2N9JDK3</accession>
<feature type="region of interest" description="Disordered" evidence="1">
    <location>
        <begin position="1"/>
        <end position="34"/>
    </location>
</feature>
<dbReference type="Pfam" id="PF08666">
    <property type="entry name" value="SAF"/>
    <property type="match status" value="1"/>
</dbReference>
<keyword evidence="4" id="KW-0969">Cilium</keyword>
<keyword evidence="2" id="KW-1133">Transmembrane helix</keyword>
<proteinExistence type="predicted"/>
<keyword evidence="4" id="KW-0282">Flagellum</keyword>
<reference evidence="4 5" key="1">
    <citation type="submission" date="2018-02" db="EMBL/GenBank/DDBJ databases">
        <authorList>
            <person name="Cohen D.B."/>
            <person name="Kent A.D."/>
        </authorList>
    </citation>
    <scope>NUCLEOTIDE SEQUENCE [LARGE SCALE GENOMIC DNA]</scope>
    <source>
        <strain evidence="4">1</strain>
    </source>
</reference>
<keyword evidence="4" id="KW-0966">Cell projection</keyword>
<sequence length="232" mass="23651">MALSVLTKRNGKEAASEAVPPAGGPAPHETAATSPRLRRRPLLLVVGVALLVMGAMAGVWLWSAASTSVEVVVVRADVQRGAIIPASALGRVRVTVDPSVQTVPGDQMASMVGRSAAVDLSAGALLTPSQVTDLVQPAEGMSMVGIPVAPGLMPAEPLRAGDQVRLVQTPGPSGEVSDKNPSPAVITATVVRVTPGETQTVVDVLVTQDKSAELAARAATGKVAVVLDSRER</sequence>
<evidence type="ECO:0000313" key="5">
    <source>
        <dbReference type="Proteomes" id="UP000238164"/>
    </source>
</evidence>
<evidence type="ECO:0000259" key="3">
    <source>
        <dbReference type="SMART" id="SM00858"/>
    </source>
</evidence>
<keyword evidence="2" id="KW-0472">Membrane</keyword>
<dbReference type="AlphaFoldDB" id="A0A2N9JDK3"/>